<accession>A0AAW9A6K7</accession>
<feature type="transmembrane region" description="Helical" evidence="1">
    <location>
        <begin position="7"/>
        <end position="33"/>
    </location>
</feature>
<evidence type="ECO:0000256" key="1">
    <source>
        <dbReference type="SAM" id="Phobius"/>
    </source>
</evidence>
<dbReference type="RefSeq" id="WP_283732949.1">
    <property type="nucleotide sequence ID" value="NZ_CP125968.1"/>
</dbReference>
<dbReference type="InterPro" id="IPR046001">
    <property type="entry name" value="DUF5957"/>
</dbReference>
<organism evidence="2 3">
    <name type="scientific">Sporosarcina thermotolerans</name>
    <dbReference type="NCBI Taxonomy" id="633404"/>
    <lineage>
        <taxon>Bacteria</taxon>
        <taxon>Bacillati</taxon>
        <taxon>Bacillota</taxon>
        <taxon>Bacilli</taxon>
        <taxon>Bacillales</taxon>
        <taxon>Caryophanaceae</taxon>
        <taxon>Sporosarcina</taxon>
    </lineage>
</organism>
<dbReference type="EMBL" id="JAUBDJ010000002">
    <property type="protein sequence ID" value="MDW0116258.1"/>
    <property type="molecule type" value="Genomic_DNA"/>
</dbReference>
<keyword evidence="1" id="KW-0472">Membrane</keyword>
<keyword evidence="1" id="KW-1133">Transmembrane helix</keyword>
<dbReference type="Proteomes" id="UP001271648">
    <property type="component" value="Unassembled WGS sequence"/>
</dbReference>
<name>A0AAW9A6K7_9BACL</name>
<gene>
    <name evidence="2" type="ORF">QTL97_04885</name>
</gene>
<sequence length="60" mass="6601">MKLLLGILAGIFGGFILGIILSEFIGILGMLIFQKPIGIKFLPFYTAILCTLVVLIYNKK</sequence>
<evidence type="ECO:0000313" key="2">
    <source>
        <dbReference type="EMBL" id="MDW0116258.1"/>
    </source>
</evidence>
<evidence type="ECO:0000313" key="3">
    <source>
        <dbReference type="Proteomes" id="UP001271648"/>
    </source>
</evidence>
<reference evidence="2 3" key="1">
    <citation type="submission" date="2023-06" db="EMBL/GenBank/DDBJ databases">
        <title>Sporosarcina sp. nov., isolated from Korean traditional fermented seafood 'Jeotgal'.</title>
        <authorList>
            <person name="Yang A.I."/>
            <person name="Shin N.-R."/>
        </authorList>
    </citation>
    <scope>NUCLEOTIDE SEQUENCE [LARGE SCALE GENOMIC DNA]</scope>
    <source>
        <strain evidence="2 3">KCTC43456</strain>
    </source>
</reference>
<protein>
    <submittedName>
        <fullName evidence="2">DUF5957 family protein</fullName>
    </submittedName>
</protein>
<proteinExistence type="predicted"/>
<keyword evidence="3" id="KW-1185">Reference proteome</keyword>
<dbReference type="AlphaFoldDB" id="A0AAW9A6K7"/>
<dbReference type="Pfam" id="PF19382">
    <property type="entry name" value="DUF5957"/>
    <property type="match status" value="1"/>
</dbReference>
<comment type="caution">
    <text evidence="2">The sequence shown here is derived from an EMBL/GenBank/DDBJ whole genome shotgun (WGS) entry which is preliminary data.</text>
</comment>
<keyword evidence="1" id="KW-0812">Transmembrane</keyword>
<feature type="transmembrane region" description="Helical" evidence="1">
    <location>
        <begin position="39"/>
        <end position="57"/>
    </location>
</feature>